<feature type="compositionally biased region" description="Polar residues" evidence="1">
    <location>
        <begin position="287"/>
        <end position="296"/>
    </location>
</feature>
<feature type="region of interest" description="Disordered" evidence="1">
    <location>
        <begin position="266"/>
        <end position="296"/>
    </location>
</feature>
<dbReference type="InterPro" id="IPR036063">
    <property type="entry name" value="Smr_dom_sf"/>
</dbReference>
<protein>
    <recommendedName>
        <fullName evidence="2">Smr domain-containing protein</fullName>
    </recommendedName>
</protein>
<evidence type="ECO:0000313" key="4">
    <source>
        <dbReference type="Proteomes" id="UP000241462"/>
    </source>
</evidence>
<dbReference type="PROSITE" id="PS50828">
    <property type="entry name" value="SMR"/>
    <property type="match status" value="1"/>
</dbReference>
<feature type="domain" description="Smr" evidence="2">
    <location>
        <begin position="380"/>
        <end position="463"/>
    </location>
</feature>
<dbReference type="OrthoDB" id="4080456at2759"/>
<organism evidence="3 4">
    <name type="scientific">Coniella lustricola</name>
    <dbReference type="NCBI Taxonomy" id="2025994"/>
    <lineage>
        <taxon>Eukaryota</taxon>
        <taxon>Fungi</taxon>
        <taxon>Dikarya</taxon>
        <taxon>Ascomycota</taxon>
        <taxon>Pezizomycotina</taxon>
        <taxon>Sordariomycetes</taxon>
        <taxon>Sordariomycetidae</taxon>
        <taxon>Diaporthales</taxon>
        <taxon>Schizoparmaceae</taxon>
        <taxon>Coniella</taxon>
    </lineage>
</organism>
<dbReference type="SMART" id="SM00463">
    <property type="entry name" value="SMR"/>
    <property type="match status" value="1"/>
</dbReference>
<accession>A0A2T3AM20</accession>
<proteinExistence type="predicted"/>
<sequence length="463" mass="49849">MEDTTQGSQDPEALTTRLIDEFRASLDDTLIIAIIGDYDLTTCYAEVHGILEDLAQNATSEEPSGFTVSGIASDDDDEGRDHDQDIASLARDLARLEWPASDTTNNPASASGSAGLVADLSSRTDTSDTLSERYASLEAPSDVNVTTLDYDGKVSELKTIFANLSELDMLTALKKSHGDFTKACEELLNIQYLEENGLRPKGIEGAFVPDDLVGYKSRSETPKEKGKNKLDINYSLAPPDLSEDDTTITAPALALASASLRNPARGNSLPRIATTGSPVPKAIHSAPASSRMSPSGWQTVEARQKVYNERSAAASAAYTSAAESFQAAQQAYRRGGSDRLFRPVASVLAERAREQLDAAKAADAHKYYALVDKSSTVDSIDLHGVPVAEGVRIALERTRLWWGGLGEDRVKKAREEGFTVITGLGKHSANGVSRLRQEVGAALKREGWRVRLETGQFVVTGRA</sequence>
<dbReference type="CDD" id="cd14279">
    <property type="entry name" value="CUE"/>
    <property type="match status" value="1"/>
</dbReference>
<evidence type="ECO:0000259" key="2">
    <source>
        <dbReference type="PROSITE" id="PS50828"/>
    </source>
</evidence>
<dbReference type="GO" id="GO:0004519">
    <property type="term" value="F:endonuclease activity"/>
    <property type="evidence" value="ECO:0007669"/>
    <property type="project" value="TreeGrafter"/>
</dbReference>
<reference evidence="3 4" key="1">
    <citation type="journal article" date="2018" name="Mycol. Prog.">
        <title>Coniella lustricola, a new species from submerged detritus.</title>
        <authorList>
            <person name="Raudabaugh D.B."/>
            <person name="Iturriaga T."/>
            <person name="Carver A."/>
            <person name="Mondo S."/>
            <person name="Pangilinan J."/>
            <person name="Lipzen A."/>
            <person name="He G."/>
            <person name="Amirebrahimi M."/>
            <person name="Grigoriev I.V."/>
            <person name="Miller A.N."/>
        </authorList>
    </citation>
    <scope>NUCLEOTIDE SEQUENCE [LARGE SCALE GENOMIC DNA]</scope>
    <source>
        <strain evidence="3 4">B22-T-1</strain>
    </source>
</reference>
<dbReference type="EMBL" id="KZ678375">
    <property type="protein sequence ID" value="PSS03407.1"/>
    <property type="molecule type" value="Genomic_DNA"/>
</dbReference>
<feature type="region of interest" description="Disordered" evidence="1">
    <location>
        <begin position="59"/>
        <end position="82"/>
    </location>
</feature>
<dbReference type="AlphaFoldDB" id="A0A2T3AM20"/>
<dbReference type="STRING" id="2025994.A0A2T3AM20"/>
<evidence type="ECO:0000313" key="3">
    <source>
        <dbReference type="EMBL" id="PSS03407.1"/>
    </source>
</evidence>
<dbReference type="GO" id="GO:0005634">
    <property type="term" value="C:nucleus"/>
    <property type="evidence" value="ECO:0007669"/>
    <property type="project" value="TreeGrafter"/>
</dbReference>
<dbReference type="Gene3D" id="3.30.1370.110">
    <property type="match status" value="1"/>
</dbReference>
<dbReference type="SUPFAM" id="SSF160443">
    <property type="entry name" value="SMR domain-like"/>
    <property type="match status" value="1"/>
</dbReference>
<dbReference type="PANTHER" id="PTHR46535">
    <property type="entry name" value="NEDD4-BINDING PROTEIN 2"/>
    <property type="match status" value="1"/>
</dbReference>
<evidence type="ECO:0000256" key="1">
    <source>
        <dbReference type="SAM" id="MobiDB-lite"/>
    </source>
</evidence>
<gene>
    <name evidence="3" type="ORF">BD289DRAFT_193148</name>
</gene>
<dbReference type="InterPro" id="IPR002625">
    <property type="entry name" value="Smr_dom"/>
</dbReference>
<keyword evidence="4" id="KW-1185">Reference proteome</keyword>
<dbReference type="PANTHER" id="PTHR46535:SF1">
    <property type="entry name" value="NEDD4-BINDING PROTEIN 2"/>
    <property type="match status" value="1"/>
</dbReference>
<dbReference type="Proteomes" id="UP000241462">
    <property type="component" value="Unassembled WGS sequence"/>
</dbReference>
<name>A0A2T3AM20_9PEZI</name>
<dbReference type="InParanoid" id="A0A2T3AM20"/>
<dbReference type="InterPro" id="IPR052772">
    <property type="entry name" value="Endo/PolyKinase_Domain-Protein"/>
</dbReference>